<organism evidence="5 6">
    <name type="scientific">Thiosulfatimonas sediminis</name>
    <dbReference type="NCBI Taxonomy" id="2675054"/>
    <lineage>
        <taxon>Bacteria</taxon>
        <taxon>Pseudomonadati</taxon>
        <taxon>Pseudomonadota</taxon>
        <taxon>Gammaproteobacteria</taxon>
        <taxon>Thiotrichales</taxon>
        <taxon>Piscirickettsiaceae</taxon>
        <taxon>Thiosulfatimonas</taxon>
    </lineage>
</organism>
<feature type="site" description="Important for autoinhibition of adenylyltransferase activity" evidence="3">
    <location>
        <position position="61"/>
    </location>
</feature>
<evidence type="ECO:0000259" key="4">
    <source>
        <dbReference type="PROSITE" id="PS51459"/>
    </source>
</evidence>
<dbReference type="PANTHER" id="PTHR13504:SF38">
    <property type="entry name" value="FIDO DOMAIN-CONTAINING PROTEIN"/>
    <property type="match status" value="1"/>
</dbReference>
<sequence length="372" mass="42953">MSASDKLEMYQPSFEDPVMGVILELNHLKRMQLAGTTHPMIFFQLKNIFHLMESVGSARIEGNRTTISEYVERKIDPTTPEEERFSEIANVEEAMNFIEEEITEGSEISHYFIRQLHQLAVGGLEREGDATPGAYRTWNVSIQQSEHEPHEHFLVPDLMEDLISFINRPDLEQYDLIKVAAVHHRFTWIHPFGNGNGRVVRLLTYAMLIKYGFNVKDGKLLNPTAVFCNDREVYYEMLSRADDGDLAAWVYYVLSGILVEVEKINRLLEHNILLEEVLKPTLQHAHERRVIDDREYKVLLTAVQLQQFKSGDLPSSLTPNQRTITIAKLKENNFIKPVREGGREYIINFLNNPLMRSLVITLEQQGFIPKTD</sequence>
<dbReference type="InterPro" id="IPR003812">
    <property type="entry name" value="Fido"/>
</dbReference>
<evidence type="ECO:0000256" key="1">
    <source>
        <dbReference type="PIRSR" id="PIRSR640198-1"/>
    </source>
</evidence>
<dbReference type="GO" id="GO:0005524">
    <property type="term" value="F:ATP binding"/>
    <property type="evidence" value="ECO:0007669"/>
    <property type="project" value="UniProtKB-KW"/>
</dbReference>
<name>A0A6F8PTW8_9GAMM</name>
<reference evidence="6" key="1">
    <citation type="submission" date="2019-11" db="EMBL/GenBank/DDBJ databases">
        <title>Isolation and characterization of two novel species in the genus Thiomicrorhabdus.</title>
        <authorList>
            <person name="Mochizuki J."/>
            <person name="Kojima H."/>
            <person name="Fukui M."/>
        </authorList>
    </citation>
    <scope>NUCLEOTIDE SEQUENCE [LARGE SCALE GENOMIC DNA]</scope>
    <source>
        <strain evidence="6">aks77</strain>
    </source>
</reference>
<dbReference type="AlphaFoldDB" id="A0A6F8PTW8"/>
<keyword evidence="2" id="KW-0067">ATP-binding</keyword>
<keyword evidence="2" id="KW-0547">Nucleotide-binding</keyword>
<proteinExistence type="predicted"/>
<evidence type="ECO:0000313" key="5">
    <source>
        <dbReference type="EMBL" id="BBP45582.1"/>
    </source>
</evidence>
<dbReference type="KEGG" id="tse:THMIRHAS_09550"/>
<dbReference type="SUPFAM" id="SSF140931">
    <property type="entry name" value="Fic-like"/>
    <property type="match status" value="1"/>
</dbReference>
<feature type="active site" evidence="1">
    <location>
        <position position="190"/>
    </location>
</feature>
<dbReference type="Gene3D" id="1.10.3290.10">
    <property type="entry name" value="Fido-like domain"/>
    <property type="match status" value="1"/>
</dbReference>
<dbReference type="Pfam" id="PF02661">
    <property type="entry name" value="Fic"/>
    <property type="match status" value="1"/>
</dbReference>
<evidence type="ECO:0000256" key="2">
    <source>
        <dbReference type="PIRSR" id="PIRSR640198-2"/>
    </source>
</evidence>
<dbReference type="PANTHER" id="PTHR13504">
    <property type="entry name" value="FIDO DOMAIN-CONTAINING PROTEIN DDB_G0283145"/>
    <property type="match status" value="1"/>
</dbReference>
<accession>A0A6F8PTW8</accession>
<dbReference type="EMBL" id="AP021889">
    <property type="protein sequence ID" value="BBP45582.1"/>
    <property type="molecule type" value="Genomic_DNA"/>
</dbReference>
<feature type="domain" description="Fido" evidence="4">
    <location>
        <begin position="108"/>
        <end position="255"/>
    </location>
</feature>
<feature type="binding site" evidence="2">
    <location>
        <begin position="234"/>
        <end position="235"/>
    </location>
    <ligand>
        <name>ATP</name>
        <dbReference type="ChEBI" id="CHEBI:30616"/>
    </ligand>
</feature>
<keyword evidence="6" id="KW-1185">Reference proteome</keyword>
<dbReference type="InterPro" id="IPR036597">
    <property type="entry name" value="Fido-like_dom_sf"/>
</dbReference>
<dbReference type="Proteomes" id="UP000501726">
    <property type="component" value="Chromosome"/>
</dbReference>
<dbReference type="RefSeq" id="WP_197905435.1">
    <property type="nucleotide sequence ID" value="NZ_AP021889.1"/>
</dbReference>
<protein>
    <submittedName>
        <fullName evidence="5">Fic family protein</fullName>
    </submittedName>
</protein>
<dbReference type="PROSITE" id="PS51459">
    <property type="entry name" value="FIDO"/>
    <property type="match status" value="1"/>
</dbReference>
<dbReference type="InterPro" id="IPR040198">
    <property type="entry name" value="Fido_containing"/>
</dbReference>
<gene>
    <name evidence="5" type="ORF">THMIRHAS_09550</name>
</gene>
<evidence type="ECO:0000313" key="6">
    <source>
        <dbReference type="Proteomes" id="UP000501726"/>
    </source>
</evidence>
<evidence type="ECO:0000256" key="3">
    <source>
        <dbReference type="PIRSR" id="PIRSR640198-3"/>
    </source>
</evidence>